<feature type="transmembrane region" description="Helical" evidence="7">
    <location>
        <begin position="2189"/>
        <end position="2209"/>
    </location>
</feature>
<evidence type="ECO:0000256" key="7">
    <source>
        <dbReference type="SAM" id="Phobius"/>
    </source>
</evidence>
<evidence type="ECO:0000259" key="9">
    <source>
        <dbReference type="Pfam" id="PF03160"/>
    </source>
</evidence>
<protein>
    <submittedName>
        <fullName evidence="11">Extracellular matrix protein 3</fullName>
    </submittedName>
</protein>
<dbReference type="RefSeq" id="XP_028967368.1">
    <property type="nucleotide sequence ID" value="XM_029111535.1"/>
</dbReference>
<accession>A0AAJ7WIN1</accession>
<evidence type="ECO:0000313" key="10">
    <source>
        <dbReference type="Proteomes" id="UP000694867"/>
    </source>
</evidence>
<keyword evidence="5" id="KW-0325">Glycoprotein</keyword>
<keyword evidence="4" id="KW-0106">Calcium</keyword>
<gene>
    <name evidence="11" type="primary">LOC100898321</name>
</gene>
<keyword evidence="2 8" id="KW-0732">Signal</keyword>
<evidence type="ECO:0000256" key="8">
    <source>
        <dbReference type="SAM" id="SignalP"/>
    </source>
</evidence>
<organism evidence="10 11">
    <name type="scientific">Galendromus occidentalis</name>
    <name type="common">western predatory mite</name>
    <dbReference type="NCBI Taxonomy" id="34638"/>
    <lineage>
        <taxon>Eukaryota</taxon>
        <taxon>Metazoa</taxon>
        <taxon>Ecdysozoa</taxon>
        <taxon>Arthropoda</taxon>
        <taxon>Chelicerata</taxon>
        <taxon>Arachnida</taxon>
        <taxon>Acari</taxon>
        <taxon>Parasitiformes</taxon>
        <taxon>Mesostigmata</taxon>
        <taxon>Gamasina</taxon>
        <taxon>Phytoseioidea</taxon>
        <taxon>Phytoseiidae</taxon>
        <taxon>Typhlodrominae</taxon>
        <taxon>Galendromus</taxon>
    </lineage>
</organism>
<evidence type="ECO:0000256" key="4">
    <source>
        <dbReference type="ARBA" id="ARBA00022837"/>
    </source>
</evidence>
<feature type="repeat" description="CSPG" evidence="6">
    <location>
        <begin position="1078"/>
        <end position="1167"/>
    </location>
</feature>
<dbReference type="Pfam" id="PF03160">
    <property type="entry name" value="Calx-beta"/>
    <property type="match status" value="1"/>
</dbReference>
<keyword evidence="10" id="KW-1185">Reference proteome</keyword>
<dbReference type="GO" id="GO:0009653">
    <property type="term" value="P:anatomical structure morphogenesis"/>
    <property type="evidence" value="ECO:0007669"/>
    <property type="project" value="TreeGrafter"/>
</dbReference>
<evidence type="ECO:0000256" key="5">
    <source>
        <dbReference type="ARBA" id="ARBA00023180"/>
    </source>
</evidence>
<dbReference type="Proteomes" id="UP000694867">
    <property type="component" value="Unplaced"/>
</dbReference>
<dbReference type="Pfam" id="PF16184">
    <property type="entry name" value="Cadherin_3"/>
    <property type="match status" value="2"/>
</dbReference>
<dbReference type="GO" id="GO:0016020">
    <property type="term" value="C:membrane"/>
    <property type="evidence" value="ECO:0007669"/>
    <property type="project" value="InterPro"/>
</dbReference>
<dbReference type="GeneID" id="100898321"/>
<comment type="similarity">
    <text evidence="1">Belongs to the FRAS1 family.</text>
</comment>
<proteinExistence type="inferred from homology"/>
<dbReference type="Gene3D" id="2.60.40.2030">
    <property type="match status" value="1"/>
</dbReference>
<dbReference type="InterPro" id="IPR039005">
    <property type="entry name" value="CSPG_rpt"/>
</dbReference>
<evidence type="ECO:0000256" key="1">
    <source>
        <dbReference type="ARBA" id="ARBA00005529"/>
    </source>
</evidence>
<dbReference type="PROSITE" id="PS51854">
    <property type="entry name" value="CSPG"/>
    <property type="match status" value="1"/>
</dbReference>
<name>A0AAJ7WIN1_9ACAR</name>
<evidence type="ECO:0000313" key="11">
    <source>
        <dbReference type="RefSeq" id="XP_028967368.1"/>
    </source>
</evidence>
<evidence type="ECO:0000256" key="2">
    <source>
        <dbReference type="ARBA" id="ARBA00022729"/>
    </source>
</evidence>
<dbReference type="PANTHER" id="PTHR45739:SF8">
    <property type="entry name" value="FRAS1-RELATED EXTRACELLULAR MATRIX PROTEIN 1"/>
    <property type="match status" value="1"/>
</dbReference>
<feature type="signal peptide" evidence="8">
    <location>
        <begin position="1"/>
        <end position="21"/>
    </location>
</feature>
<reference evidence="11" key="1">
    <citation type="submission" date="2025-08" db="UniProtKB">
        <authorList>
            <consortium name="RefSeq"/>
        </authorList>
    </citation>
    <scope>IDENTIFICATION</scope>
</reference>
<dbReference type="InterPro" id="IPR051561">
    <property type="entry name" value="FRAS1_ECM"/>
</dbReference>
<keyword evidence="7" id="KW-0812">Transmembrane</keyword>
<feature type="chain" id="PRO_5042496549" evidence="8">
    <location>
        <begin position="22"/>
        <end position="2265"/>
    </location>
</feature>
<dbReference type="KEGG" id="goe:100898321"/>
<dbReference type="GO" id="GO:0007154">
    <property type="term" value="P:cell communication"/>
    <property type="evidence" value="ECO:0007669"/>
    <property type="project" value="InterPro"/>
</dbReference>
<evidence type="ECO:0000256" key="3">
    <source>
        <dbReference type="ARBA" id="ARBA00022737"/>
    </source>
</evidence>
<feature type="domain" description="Calx-beta" evidence="9">
    <location>
        <begin position="1383"/>
        <end position="1494"/>
    </location>
</feature>
<dbReference type="SUPFAM" id="SSF141072">
    <property type="entry name" value="CalX-like"/>
    <property type="match status" value="1"/>
</dbReference>
<keyword evidence="7" id="KW-0472">Membrane</keyword>
<dbReference type="InterPro" id="IPR003644">
    <property type="entry name" value="Calx_beta"/>
</dbReference>
<evidence type="ECO:0000256" key="6">
    <source>
        <dbReference type="PROSITE-ProRule" id="PRU01201"/>
    </source>
</evidence>
<sequence length="2265" mass="252674">MYWLVQIVLLLAGVAVLPLRALQVERYYVTVPRGFTGSVDSFRNCTKVTLITQFEEHHRVVEVEFHPKCEGKLRFSHLGSLEPREFVLEFLAQDSAANAYVVAVHFTVIENAALNKVLRTGSVATLRINQTLSKVLHLNRCQARLVRLPQFKQLSGACGKNLYEWQKCEDFTDVHFSENTDLDDFVIAIKSDLDGEETNVIVYMVDKLQAPEPTFSSSLQIEVTPNILTPVSHTALSTDETAAFFRVLGSPENCGFFKANSRTQIRQFSPQEIDNFEIALLCKTVEPILEIKMDLVNILGGESYEKFSLSLKQADFDQAIAYEDLIVNGNNSATLVVESSKDLRIWTVEGFTRGVLIHDGLTVDQFAANSPLTYSSSAKEISTDNLVLKPNQSSFQFLVPVIVVPMEINFYLTFDSLSVMIGRSTVVSKNLFKYSKTVYLGEIVFTVSKPLPSQGEFLLNNKRTTKFTFSDVLHLRVAYRASPAAKIGSEDVIILCENTMFSASLLTTIHYSHGTKDKSYPRKAKNSDLQMKVGASGNERVVLEKSHLNYEDSSSDGNTCSQHITFRITSPLIDSGNPSATAIGEIADESGSGLSEFTQKDINMGRVFYYPPSYVLDRLQPRSLTFEFSVSDQYGNKVNNHKFYIYLDSVKIEQTFNFNLTSAATIHVLGDNMMNETYNVSSSRFMLTEAPKHGALKDPENDVLIVGDIFTFDELHNLGIRYVPHSRNVNDSLELIVYDYETSSSGSTTKKKYSMIKLNFLPYDSLSHDTERLDGTSWRMKVLEGSSKSMTIGGSQYLVVVQQPGHGKASISEDRSSSGMINITYQHSGDEVGLEIGHDVFVLQNEDGTNIKIEVQILPVDNSSPGITLPPEITVQEGGNVSLGIVIEDKDSLHFKCDITEPSNLGYLASSEGFVLSFTEENVGSLFYVQNLHYQQEPRKDSFSFICTDSVNVSPESKINIEIIPTNDESPYLSIDDVTVLEGRIAPVKMKFIDRDIPKDKLLFTVSKHPEHGTVGILRANGEISKMDEFTDVEAHRIAYQHDGSESNTDLFELTLSDGFHNFSFSAPVHVLAVDDEMPYVVNNREVHLDARGFRKLTSHDLRSTDKDTPAEKIAYIITDEPRFGQILKDDEKTVKFTQDDIENQRISYRNTWKVCCMNDSFSFKVTDSYNTSPKQNFSIAIIAPSLEDADLKPKSISLASTAFVLDSNEFTASLEGKDLSREGIDLLWTLREPINGVLRFTDDGGSPVLRYSIKQEAIDHFRTKDSFNLLLRTDTWTHENVSVSLEWCWLLLSVEDDEGFLGDQLNVTVTRRGVPSSTSVTLTVGQNRLPLTLDRDQSSLSLQVEVPPVKEKDIELKLISEKPGCLIQPQSRRVFPVERLRSSVTFEHASYTVQEPRNGTVRVFLKVVRTDKRTSPINFIAETQHQKSGATSGIDYVPLDQAFELSGSSRSVLVPLKILADRDHEDDEAFFVVLKEMQSRRPLAKATVSIIDAVSSEQTFSSPPVVLSLNEDGSVLNHSMRLNRGYPAICITECDGRHPSFSPQSPLCSRLEFSNGPALSVSVRWKWALHSSDELEPLVPPTNVNFPARLESVLLVPGSRISCSVRLQLAPVKGQLGKGRGEERESIVYEVGSEGVCPPSNPDDVASDPYTATLSIVEGSSPSRPQVRLLVTIPHRDGLLPLVSTSPIPRSVLSSSSVAARYPCSNFANFSSLMSTLSLRSCSWRFHRVFTVEQLEKLCGAERKTKVFASSDEQEDSIEELDASTVTLSLPLHVAYFYRTPCPSQSSPAQVRWRHVSLSNVVQLSFLSDNNQASDQKLNGGTVEMEEVRISPNGHLQIRFRSLAFLSGPGRLVLNKNHDDWNSTLITADSATSQPRITLKIQLQRSLSSTQLEWLIESVEMVSRFRGNVSFTLHPCVYVKNSIDECHDAEIQRSLDFSFPIHIEAPKKSEGTTYLLRSELSLTRDKSSWIENVRSEHSSEGGSGDTFVEGDLVYGKVRAFFEGNGAAVFQANIERCYLCSSDKPMPQESPDAKEQPCADHTQMNCLLKILDFQDPYSVDTQLQGQAFNAVMMSQDPTSFDPEVLEAVRDDQKADGFLFQSDPLFAFQRDSENITFWTVHCIFTLSAESLRGARERRSVSFPLMPDSEEFREGSASLKLQGTSSSALAGSQRLAHFIAWLSHSSSKVPLFLLSGSIVCLALLLLILSLVKFGRRTPRYQQVKTSTTSNNNQIVTMHVFPTNTTSKDKLGSQEKIVYPRLAEPDAF</sequence>
<dbReference type="InterPro" id="IPR038081">
    <property type="entry name" value="CalX-like_sf"/>
</dbReference>
<keyword evidence="7" id="KW-1133">Transmembrane helix</keyword>
<dbReference type="PANTHER" id="PTHR45739">
    <property type="entry name" value="MATRIX PROTEIN, PUTATIVE-RELATED"/>
    <property type="match status" value="1"/>
</dbReference>
<keyword evidence="3" id="KW-0677">Repeat</keyword>